<organism evidence="1 2">
    <name type="scientific">Micrococcus lylae</name>
    <dbReference type="NCBI Taxonomy" id="1273"/>
    <lineage>
        <taxon>Bacteria</taxon>
        <taxon>Bacillati</taxon>
        <taxon>Actinomycetota</taxon>
        <taxon>Actinomycetes</taxon>
        <taxon>Micrococcales</taxon>
        <taxon>Micrococcaceae</taxon>
        <taxon>Micrococcus</taxon>
    </lineage>
</organism>
<reference evidence="1 2" key="1">
    <citation type="submission" date="2017-02" db="EMBL/GenBank/DDBJ databases">
        <authorList>
            <person name="Peterson S.W."/>
        </authorList>
    </citation>
    <scope>NUCLEOTIDE SEQUENCE [LARGE SCALE GENOMIC DNA]</scope>
    <source>
        <strain evidence="1 2">2B3F</strain>
    </source>
</reference>
<gene>
    <name evidence="1" type="ORF">FM125_07860</name>
</gene>
<accession>A0A1R4JDR1</accession>
<evidence type="ECO:0000313" key="2">
    <source>
        <dbReference type="Proteomes" id="UP000196230"/>
    </source>
</evidence>
<sequence>MQPAASAPAPSSAALAAARDALAVHGPVFRQEPIEWGSEEPLAPALAAYYRQVGPGWVEVDTLGLPFLFFPLERLWDEQAGFRWSRRTGARLVDWNDDWTVVALQGGDPFIHEASTGAVLMAGEEGWEDRLDEPEPVFRDLAEMTLALCTVGRVWAGADDPFTVDWRLTEEVLGQVVGALEGVLGSHGRAVAVARRLGYLAAR</sequence>
<dbReference type="AlphaFoldDB" id="A0A1R4JDR1"/>
<protein>
    <recommendedName>
        <fullName evidence="3">SMI1/KNR4 family protein</fullName>
    </recommendedName>
</protein>
<evidence type="ECO:0000313" key="1">
    <source>
        <dbReference type="EMBL" id="SJN29945.1"/>
    </source>
</evidence>
<dbReference type="Proteomes" id="UP000196230">
    <property type="component" value="Unassembled WGS sequence"/>
</dbReference>
<evidence type="ECO:0008006" key="3">
    <source>
        <dbReference type="Google" id="ProtNLM"/>
    </source>
</evidence>
<dbReference type="RefSeq" id="WP_087134212.1">
    <property type="nucleotide sequence ID" value="NZ_FUKP01000054.1"/>
</dbReference>
<proteinExistence type="predicted"/>
<dbReference type="EMBL" id="FUKP01000054">
    <property type="protein sequence ID" value="SJN29945.1"/>
    <property type="molecule type" value="Genomic_DNA"/>
</dbReference>
<name>A0A1R4JDR1_9MICC</name>